<feature type="compositionally biased region" description="Low complexity" evidence="1">
    <location>
        <begin position="210"/>
        <end position="223"/>
    </location>
</feature>
<dbReference type="GO" id="GO:0016874">
    <property type="term" value="F:ligase activity"/>
    <property type="evidence" value="ECO:0007669"/>
    <property type="project" value="UniProtKB-KW"/>
</dbReference>
<protein>
    <submittedName>
        <fullName evidence="3">DNA polymerase ligase-domain-containing protein</fullName>
    </submittedName>
</protein>
<feature type="compositionally biased region" description="Basic and acidic residues" evidence="1">
    <location>
        <begin position="224"/>
        <end position="234"/>
    </location>
</feature>
<reference evidence="4" key="1">
    <citation type="submission" date="2016-02" db="EMBL/GenBank/DDBJ databases">
        <title>Draft genome sequence of Microdochium bolleyi, a fungal endophyte of beachgrass.</title>
        <authorList>
            <consortium name="DOE Joint Genome Institute"/>
            <person name="David A.S."/>
            <person name="May G."/>
            <person name="Haridas S."/>
            <person name="Lim J."/>
            <person name="Wang M."/>
            <person name="Labutti K."/>
            <person name="Lipzen A."/>
            <person name="Barry K."/>
            <person name="Grigoriev I.V."/>
        </authorList>
    </citation>
    <scope>NUCLEOTIDE SEQUENCE [LARGE SCALE GENOMIC DNA]</scope>
    <source>
        <strain evidence="4">J235TASD1</strain>
    </source>
</reference>
<evidence type="ECO:0000313" key="3">
    <source>
        <dbReference type="EMBL" id="KXJ91218.1"/>
    </source>
</evidence>
<organism evidence="3 4">
    <name type="scientific">Microdochium bolleyi</name>
    <dbReference type="NCBI Taxonomy" id="196109"/>
    <lineage>
        <taxon>Eukaryota</taxon>
        <taxon>Fungi</taxon>
        <taxon>Dikarya</taxon>
        <taxon>Ascomycota</taxon>
        <taxon>Pezizomycotina</taxon>
        <taxon>Sordariomycetes</taxon>
        <taxon>Xylariomycetidae</taxon>
        <taxon>Xylariales</taxon>
        <taxon>Microdochiaceae</taxon>
        <taxon>Microdochium</taxon>
    </lineage>
</organism>
<feature type="compositionally biased region" description="Polar residues" evidence="1">
    <location>
        <begin position="42"/>
        <end position="52"/>
    </location>
</feature>
<dbReference type="EMBL" id="KQ964250">
    <property type="protein sequence ID" value="KXJ91218.1"/>
    <property type="molecule type" value="Genomic_DNA"/>
</dbReference>
<proteinExistence type="predicted"/>
<evidence type="ECO:0000259" key="2">
    <source>
        <dbReference type="Pfam" id="PF13298"/>
    </source>
</evidence>
<dbReference type="Pfam" id="PF13298">
    <property type="entry name" value="LigD_N"/>
    <property type="match status" value="1"/>
</dbReference>
<feature type="compositionally biased region" description="Basic and acidic residues" evidence="1">
    <location>
        <begin position="323"/>
        <end position="336"/>
    </location>
</feature>
<dbReference type="PANTHER" id="PTHR39465">
    <property type="entry name" value="DNA LIGASE D, 3'-PHOSPHOESTERASE DOMAIN"/>
    <property type="match status" value="1"/>
</dbReference>
<feature type="region of interest" description="Disordered" evidence="1">
    <location>
        <begin position="35"/>
        <end position="56"/>
    </location>
</feature>
<accession>A0A136J1W8</accession>
<evidence type="ECO:0000256" key="1">
    <source>
        <dbReference type="SAM" id="MobiDB-lite"/>
    </source>
</evidence>
<sequence>MPNRQLSAAGSGLVENPFIKKRNLDWTINLPAQDESEDAVQQEDQTPSSSLAPPTAAVEAGYAHVEDHLAYFTQILQKGTQSPYPSNSPHLTVDEYRELYNANSGNRNGSHFIIHQHDHPIAGTHYDLRLQINETSSASWAIMYGLPGDPNSVRLNRNATETRVHCLWNHLIETASSHTGFLLIWDTGTYSILPRRSKYAPAIDPDSERSSSSSSSSASSSDSEGGHTTHDKQGRPRRRHAPMTEQQKLHRAFANRKVRLQLHGTRLPRNYVLNLRLTRGEDVAGRQRSKRSAAGGPPRKKRRRGQAKTGKLKEPVMTSSDEDGSRENDDCIRVKDEDEDNDANEDVKAPVVQAGQQQEGISALEKELRELEDEEVRRTNAYMGAENTIGSVHQRRWYLSLDRVACGFTRRYRRRHEGLGKNGRKVEWVDQERADGTKQGGGDGRLKFPFYVRGVEVERSVITGRLGADILRDEGVVDYVNRQGWHPVLN</sequence>
<feature type="region of interest" description="Disordered" evidence="1">
    <location>
        <begin position="282"/>
        <end position="358"/>
    </location>
</feature>
<feature type="region of interest" description="Disordered" evidence="1">
    <location>
        <begin position="200"/>
        <end position="253"/>
    </location>
</feature>
<dbReference type="AlphaFoldDB" id="A0A136J1W8"/>
<evidence type="ECO:0000313" key="4">
    <source>
        <dbReference type="Proteomes" id="UP000070501"/>
    </source>
</evidence>
<dbReference type="InterPro" id="IPR014144">
    <property type="entry name" value="LigD_PE_domain"/>
</dbReference>
<gene>
    <name evidence="3" type="ORF">Micbo1qcDRAFT_233764</name>
</gene>
<dbReference type="PANTHER" id="PTHR39465:SF1">
    <property type="entry name" value="DNA LIGASE D 3'-PHOSPHOESTERASE DOMAIN-CONTAINING PROTEIN"/>
    <property type="match status" value="1"/>
</dbReference>
<dbReference type="Proteomes" id="UP000070501">
    <property type="component" value="Unassembled WGS sequence"/>
</dbReference>
<feature type="domain" description="DNA ligase D 3'-phosphoesterase" evidence="2">
    <location>
        <begin position="115"/>
        <end position="273"/>
    </location>
</feature>
<keyword evidence="3" id="KW-0436">Ligase</keyword>
<name>A0A136J1W8_9PEZI</name>
<keyword evidence="4" id="KW-1185">Reference proteome</keyword>
<dbReference type="InParanoid" id="A0A136J1W8"/>
<dbReference type="OrthoDB" id="2588098at2759"/>